<dbReference type="EMBL" id="BLAF01000030">
    <property type="protein sequence ID" value="GES22363.1"/>
    <property type="molecule type" value="Genomic_DNA"/>
</dbReference>
<dbReference type="AlphaFoldDB" id="A0A5M3XSW6"/>
<feature type="compositionally biased region" description="Basic and acidic residues" evidence="1">
    <location>
        <begin position="70"/>
        <end position="89"/>
    </location>
</feature>
<feature type="compositionally biased region" description="Pro residues" evidence="1">
    <location>
        <begin position="655"/>
        <end position="664"/>
    </location>
</feature>
<feature type="region of interest" description="Disordered" evidence="1">
    <location>
        <begin position="64"/>
        <end position="200"/>
    </location>
</feature>
<feature type="compositionally biased region" description="Basic and acidic residues" evidence="1">
    <location>
        <begin position="117"/>
        <end position="136"/>
    </location>
</feature>
<feature type="compositionally biased region" description="Polar residues" evidence="1">
    <location>
        <begin position="90"/>
        <end position="103"/>
    </location>
</feature>
<sequence length="664" mass="69101">MAKLDGMDPKLVRELLAQITRAGEQMDLVEAKVAQFTRTAGVPIRPTHRPSQVADAGATMVRDVSARLALLEKREKQDPPPRPSTDEKPSNPSGGPSTDTTQPAEDPKPSKPASDGPPEKPDSKDEPEKPPTKGESEQPPPSKGESEQPPPSKGESEQPPPSKGEDERPVEPKQPCDDDSQVDTPRKDHRDDIDQTGGRQVIIVDGVKVVSTPLNQPSDAYLAWLSEHMQEIQPIDTPNTLDGVYITNGDGPQPQGPAGLVQPMEPTIPFDPPQPGLAPGDPMGEYIGTPADNLTEEPPYSPSGPDNSSGSANPAGLTNPGLAPGDPMGDYIGTPADNLTEEPPSRADSSSGTADNLTEAPSGSPDIIGPTAPLGQGEPSAIGAGGDLPAQNPGPSQDTPTQDSPRGQDQPPVQDQPRGQDQPPTQDYGRGQDQPPAQDSPRGQDQPPAQDQPRGQDQPPVQDSPRDQDSPSAQNPPARDGDDCPSPGTSERPGTSENTASGNYGSNGSGATIDPRTLAAQQPGDVLSVPAGQLDDDALRALIALHENIGPMDMPSISGNEWAGSLNPEPTLLIGSAEEIDPRALAAQQPGDVLSAPANPPTDDALRALIQLHGEIEPMDMPSVSVPAGEWGTGEWAPMTIEPDGPAGSVGPNDPDQPIPAPGA</sequence>
<evidence type="ECO:0000256" key="1">
    <source>
        <dbReference type="SAM" id="MobiDB-lite"/>
    </source>
</evidence>
<gene>
    <name evidence="2" type="ORF">Aple_052600</name>
</gene>
<feature type="compositionally biased region" description="Polar residues" evidence="1">
    <location>
        <begin position="393"/>
        <end position="425"/>
    </location>
</feature>
<dbReference type="OrthoDB" id="3515857at2"/>
<evidence type="ECO:0000313" key="3">
    <source>
        <dbReference type="Proteomes" id="UP000377595"/>
    </source>
</evidence>
<keyword evidence="3" id="KW-1185">Reference proteome</keyword>
<feature type="compositionally biased region" description="Pro residues" evidence="1">
    <location>
        <begin position="138"/>
        <end position="162"/>
    </location>
</feature>
<feature type="region of interest" description="Disordered" evidence="1">
    <location>
        <begin position="619"/>
        <end position="664"/>
    </location>
</feature>
<feature type="compositionally biased region" description="Polar residues" evidence="1">
    <location>
        <begin position="435"/>
        <end position="461"/>
    </location>
</feature>
<feature type="compositionally biased region" description="Basic and acidic residues" evidence="1">
    <location>
        <begin position="163"/>
        <end position="176"/>
    </location>
</feature>
<organism evidence="2 3">
    <name type="scientific">Acrocarpospora pleiomorpha</name>
    <dbReference type="NCBI Taxonomy" id="90975"/>
    <lineage>
        <taxon>Bacteria</taxon>
        <taxon>Bacillati</taxon>
        <taxon>Actinomycetota</taxon>
        <taxon>Actinomycetes</taxon>
        <taxon>Streptosporangiales</taxon>
        <taxon>Streptosporangiaceae</taxon>
        <taxon>Acrocarpospora</taxon>
    </lineage>
</organism>
<feature type="compositionally biased region" description="Polar residues" evidence="1">
    <location>
        <begin position="347"/>
        <end position="361"/>
    </location>
</feature>
<feature type="compositionally biased region" description="Basic and acidic residues" evidence="1">
    <location>
        <begin position="184"/>
        <end position="193"/>
    </location>
</feature>
<name>A0A5M3XSW6_9ACTN</name>
<dbReference type="RefSeq" id="WP_155347314.1">
    <property type="nucleotide sequence ID" value="NZ_BAAAHM010000015.1"/>
</dbReference>
<feature type="compositionally biased region" description="Polar residues" evidence="1">
    <location>
        <begin position="487"/>
        <end position="497"/>
    </location>
</feature>
<evidence type="ECO:0000313" key="2">
    <source>
        <dbReference type="EMBL" id="GES22363.1"/>
    </source>
</evidence>
<feature type="compositionally biased region" description="Low complexity" evidence="1">
    <location>
        <begin position="498"/>
        <end position="512"/>
    </location>
</feature>
<reference evidence="2 3" key="1">
    <citation type="submission" date="2019-10" db="EMBL/GenBank/DDBJ databases">
        <title>Whole genome shotgun sequence of Acrocarpospora pleiomorpha NBRC 16267.</title>
        <authorList>
            <person name="Ichikawa N."/>
            <person name="Kimura A."/>
            <person name="Kitahashi Y."/>
            <person name="Komaki H."/>
            <person name="Oguchi A."/>
        </authorList>
    </citation>
    <scope>NUCLEOTIDE SEQUENCE [LARGE SCALE GENOMIC DNA]</scope>
    <source>
        <strain evidence="2 3">NBRC 16267</strain>
    </source>
</reference>
<protein>
    <submittedName>
        <fullName evidence="2">Uncharacterized protein</fullName>
    </submittedName>
</protein>
<proteinExistence type="predicted"/>
<comment type="caution">
    <text evidence="2">The sequence shown here is derived from an EMBL/GenBank/DDBJ whole genome shotgun (WGS) entry which is preliminary data.</text>
</comment>
<feature type="region of interest" description="Disordered" evidence="1">
    <location>
        <begin position="240"/>
        <end position="531"/>
    </location>
</feature>
<accession>A0A5M3XSW6</accession>
<dbReference type="Proteomes" id="UP000377595">
    <property type="component" value="Unassembled WGS sequence"/>
</dbReference>